<dbReference type="EMBL" id="DYVX01000059">
    <property type="protein sequence ID" value="HJF92230.1"/>
    <property type="molecule type" value="Genomic_DNA"/>
</dbReference>
<dbReference type="AlphaFoldDB" id="A0A921LBY4"/>
<name>A0A921LBY4_9BACT</name>
<gene>
    <name evidence="2" type="ORF">K8W02_07585</name>
</gene>
<accession>A0A921LBY4</accession>
<comment type="caution">
    <text evidence="2">The sequence shown here is derived from an EMBL/GenBank/DDBJ whole genome shotgun (WGS) entry which is preliminary data.</text>
</comment>
<dbReference type="InterPro" id="IPR025348">
    <property type="entry name" value="DUF4252"/>
</dbReference>
<proteinExistence type="predicted"/>
<reference evidence="2" key="1">
    <citation type="journal article" date="2021" name="PeerJ">
        <title>Extensive microbial diversity within the chicken gut microbiome revealed by metagenomics and culture.</title>
        <authorList>
            <person name="Gilroy R."/>
            <person name="Ravi A."/>
            <person name="Getino M."/>
            <person name="Pursley I."/>
            <person name="Horton D.L."/>
            <person name="Alikhan N.F."/>
            <person name="Baker D."/>
            <person name="Gharbi K."/>
            <person name="Hall N."/>
            <person name="Watson M."/>
            <person name="Adriaenssens E.M."/>
            <person name="Foster-Nyarko E."/>
            <person name="Jarju S."/>
            <person name="Secka A."/>
            <person name="Antonio M."/>
            <person name="Oren A."/>
            <person name="Chaudhuri R.R."/>
            <person name="La Ragione R."/>
            <person name="Hildebrand F."/>
            <person name="Pallen M.J."/>
        </authorList>
    </citation>
    <scope>NUCLEOTIDE SEQUENCE</scope>
    <source>
        <strain evidence="2">CHK55-1828</strain>
    </source>
</reference>
<dbReference type="Proteomes" id="UP000717835">
    <property type="component" value="Unassembled WGS sequence"/>
</dbReference>
<keyword evidence="1" id="KW-0732">Signal</keyword>
<feature type="chain" id="PRO_5037563758" evidence="1">
    <location>
        <begin position="22"/>
        <end position="213"/>
    </location>
</feature>
<evidence type="ECO:0000256" key="1">
    <source>
        <dbReference type="SAM" id="SignalP"/>
    </source>
</evidence>
<protein>
    <submittedName>
        <fullName evidence="2">DUF4252 domain-containing protein</fullName>
    </submittedName>
</protein>
<feature type="signal peptide" evidence="1">
    <location>
        <begin position="1"/>
        <end position="21"/>
    </location>
</feature>
<organism evidence="2 3">
    <name type="scientific">Mediterranea massiliensis</name>
    <dbReference type="NCBI Taxonomy" id="1841865"/>
    <lineage>
        <taxon>Bacteria</taxon>
        <taxon>Pseudomonadati</taxon>
        <taxon>Bacteroidota</taxon>
        <taxon>Bacteroidia</taxon>
        <taxon>Bacteroidales</taxon>
        <taxon>Bacteroidaceae</taxon>
        <taxon>Mediterranea</taxon>
    </lineage>
</organism>
<dbReference type="Pfam" id="PF14060">
    <property type="entry name" value="DUF4252"/>
    <property type="match status" value="1"/>
</dbReference>
<reference evidence="2" key="2">
    <citation type="submission" date="2021-09" db="EMBL/GenBank/DDBJ databases">
        <authorList>
            <person name="Gilroy R."/>
        </authorList>
    </citation>
    <scope>NUCLEOTIDE SEQUENCE</scope>
    <source>
        <strain evidence="2">CHK55-1828</strain>
    </source>
</reference>
<evidence type="ECO:0000313" key="3">
    <source>
        <dbReference type="Proteomes" id="UP000717835"/>
    </source>
</evidence>
<dbReference type="RefSeq" id="WP_276827720.1">
    <property type="nucleotide sequence ID" value="NZ_DYVX01000059.1"/>
</dbReference>
<sequence>MKTVKLFLVSLLLALPLLGQAQQELFKKYSDMKNVSSVYISKAMLEMNPSLFTKDIYIGKAASQLNSVQIVSTMDKMIKSDLLKDIRELVKSSRYELLMKQKGTVSSSEFYVSRKGDKVKELIMVTNGAASLKFVYLEGEMTTKDVQNILLYQNTSGYVAPSRGYRLEDLQAMGIQESHIDLKDLERAFSSDEWKKFVEDMKKLGDDMKSLRD</sequence>
<evidence type="ECO:0000313" key="2">
    <source>
        <dbReference type="EMBL" id="HJF92230.1"/>
    </source>
</evidence>